<dbReference type="PROSITE" id="PS51892">
    <property type="entry name" value="SUBTILASE"/>
    <property type="match status" value="1"/>
</dbReference>
<dbReference type="PROSITE" id="PS51695">
    <property type="entry name" value="SEDOLISIN"/>
    <property type="match status" value="1"/>
</dbReference>
<dbReference type="InterPro" id="IPR008979">
    <property type="entry name" value="Galactose-bd-like_sf"/>
</dbReference>
<dbReference type="SMART" id="SM00089">
    <property type="entry name" value="PKD"/>
    <property type="match status" value="1"/>
</dbReference>
<evidence type="ECO:0000256" key="5">
    <source>
        <dbReference type="ARBA" id="ARBA00022837"/>
    </source>
</evidence>
<dbReference type="InterPro" id="IPR050819">
    <property type="entry name" value="Tripeptidyl-peptidase_I"/>
</dbReference>
<evidence type="ECO:0000256" key="7">
    <source>
        <dbReference type="PROSITE-ProRule" id="PRU01032"/>
    </source>
</evidence>
<dbReference type="PROSITE" id="PS00138">
    <property type="entry name" value="SUBTILASE_SER"/>
    <property type="match status" value="1"/>
</dbReference>
<feature type="compositionally biased region" description="Low complexity" evidence="9">
    <location>
        <begin position="731"/>
        <end position="746"/>
    </location>
</feature>
<feature type="domain" description="PKD" evidence="10">
    <location>
        <begin position="662"/>
        <end position="747"/>
    </location>
</feature>
<dbReference type="CDD" id="cd04056">
    <property type="entry name" value="Peptidases_S53"/>
    <property type="match status" value="1"/>
</dbReference>
<dbReference type="InterPro" id="IPR015366">
    <property type="entry name" value="S53_propep"/>
</dbReference>
<dbReference type="SUPFAM" id="SSF49785">
    <property type="entry name" value="Galactose-binding domain-like"/>
    <property type="match status" value="1"/>
</dbReference>
<dbReference type="PANTHER" id="PTHR14218">
    <property type="entry name" value="PROTEASE S8 TRIPEPTIDYL PEPTIDASE I CLN2"/>
    <property type="match status" value="1"/>
</dbReference>
<evidence type="ECO:0000313" key="14">
    <source>
        <dbReference type="Proteomes" id="UP001430193"/>
    </source>
</evidence>
<dbReference type="InterPro" id="IPR000601">
    <property type="entry name" value="PKD_dom"/>
</dbReference>
<evidence type="ECO:0000259" key="12">
    <source>
        <dbReference type="PROSITE" id="PS51829"/>
    </source>
</evidence>
<dbReference type="InterPro" id="IPR030400">
    <property type="entry name" value="Sedolisin_dom"/>
</dbReference>
<evidence type="ECO:0000256" key="9">
    <source>
        <dbReference type="SAM" id="MobiDB-lite"/>
    </source>
</evidence>
<dbReference type="InterPro" id="IPR013783">
    <property type="entry name" value="Ig-like_fold"/>
</dbReference>
<dbReference type="InterPro" id="IPR023828">
    <property type="entry name" value="Peptidase_S8_Ser-AS"/>
</dbReference>
<comment type="caution">
    <text evidence="8">Lacks conserved residue(s) required for the propagation of feature annotation.</text>
</comment>
<dbReference type="PANTHER" id="PTHR14218:SF15">
    <property type="entry name" value="TRIPEPTIDYL-PEPTIDASE 1"/>
    <property type="match status" value="1"/>
</dbReference>
<keyword evidence="3 7" id="KW-0378">Hydrolase</keyword>
<reference evidence="13" key="1">
    <citation type="submission" date="2020-10" db="EMBL/GenBank/DDBJ databases">
        <title>Phylogeny of dyella-like bacteria.</title>
        <authorList>
            <person name="Fu J."/>
        </authorList>
    </citation>
    <scope>NUCLEOTIDE SEQUENCE</scope>
    <source>
        <strain evidence="13">DHON07</strain>
    </source>
</reference>
<proteinExistence type="inferred from homology"/>
<gene>
    <name evidence="13" type="ORF">ISS99_10185</name>
</gene>
<comment type="cofactor">
    <cofactor evidence="7">
        <name>Ca(2+)</name>
        <dbReference type="ChEBI" id="CHEBI:29108"/>
    </cofactor>
    <text evidence="7">Binds 1 Ca(2+) ion per subunit.</text>
</comment>
<feature type="active site" description="Charge relay system" evidence="7">
    <location>
        <position position="324"/>
    </location>
</feature>
<dbReference type="InterPro" id="IPR002884">
    <property type="entry name" value="P_dom"/>
</dbReference>
<evidence type="ECO:0000256" key="8">
    <source>
        <dbReference type="PROSITE-ProRule" id="PRU01240"/>
    </source>
</evidence>
<accession>A0ABS2KFG1</accession>
<name>A0ABS2KFG1_9GAMM</name>
<evidence type="ECO:0000256" key="4">
    <source>
        <dbReference type="ARBA" id="ARBA00022825"/>
    </source>
</evidence>
<comment type="similarity">
    <text evidence="8">Belongs to the peptidase S8 family.</text>
</comment>
<dbReference type="SUPFAM" id="SSF49299">
    <property type="entry name" value="PKD domain"/>
    <property type="match status" value="1"/>
</dbReference>
<sequence length="869" mass="89948">MPHARQQLLHGACEPHRVRLSQNSGVHSMSSRFGFTGNRKLLLPAALSLALVSMSAQAGNNWVSTRTHAGIQNNGSKISTLMMTGHPSIEASQIMPLEQSKKLHVEVSLNLRNVDALQSFLHAVNQPGSASYHQFLTPAQFKAQYAPTEAQVQTVVSHLKSYGFTNIKVAPNNLFVSADGTSAAANAAFNANMKTFSYKGKKHFANASDVTVPQSLGGIVDGVLGLQDFARPHVMSHRISADAAKLATTGTQVGHNPTDFASIYDAGSTPTASNTVVGIITWGDMTQTISDLNTFTSNNNLATVNTSTVAGGTGTLASDGDPSEWDLDSQDIIGVSGGVKQLIFYAAINGDSSDSQLTDATITAAYNKAVTDNVAKVINVSLGEDETAANNSGTQAADDKVFAQAVAQGQIFSVAAGDAGVYQWSSDPTEGAPGYVANSSGTTEISLSHYGVSEPASSPDVVAVGGTTLSTTNTTTWSGETVWNEGLAQIDPQGQNNNGTPDDNERLWATGGGVSLFEAAPAWQTSALGATVTKRELPDVAFDAASSTGALIVINGQANQQVGGTSLASPLFVGIWARIESANNNSLGLPTQNMYTYFSKDATPLHDVTSGNNGYGGYGYNAAAGYDTTTGWGSLDISKFSTYVTKYWGGTSTGGGGTTPPPAGKPVANFSDTVSGLTATFTNSSTDTGGTISTYAWNFGDNGTSTSASPSHTYAAAGTYTVTLTVTDSTGATNTKTGSVTVTSSSTGGGGSTSGVFSNNKAVAINDNATITSSIAVTGISGNAPTNLQIHANITHNWSGDLTIEIVAPNGAYAVLQNPDYGDDGNINTTWTVNASSVTANGTWKLKVIDNDPEYYGDYGTLNSWSVTF</sequence>
<evidence type="ECO:0000256" key="3">
    <source>
        <dbReference type="ARBA" id="ARBA00022801"/>
    </source>
</evidence>
<dbReference type="SMART" id="SM00944">
    <property type="entry name" value="Pro-kuma_activ"/>
    <property type="match status" value="1"/>
</dbReference>
<keyword evidence="6" id="KW-0865">Zymogen</keyword>
<dbReference type="Pfam" id="PF09286">
    <property type="entry name" value="Pro-kuma_activ"/>
    <property type="match status" value="1"/>
</dbReference>
<evidence type="ECO:0000313" key="13">
    <source>
        <dbReference type="EMBL" id="MBM7129896.1"/>
    </source>
</evidence>
<protein>
    <submittedName>
        <fullName evidence="13">Proprotein convertase P-domain-containing protein</fullName>
    </submittedName>
</protein>
<feature type="binding site" evidence="7">
    <location>
        <position position="607"/>
    </location>
    <ligand>
        <name>Ca(2+)</name>
        <dbReference type="ChEBI" id="CHEBI:29108"/>
    </ligand>
</feature>
<feature type="binding site" evidence="7">
    <location>
        <position position="608"/>
    </location>
    <ligand>
        <name>Ca(2+)</name>
        <dbReference type="ChEBI" id="CHEBI:29108"/>
    </ligand>
</feature>
<feature type="region of interest" description="Disordered" evidence="9">
    <location>
        <begin position="731"/>
        <end position="753"/>
    </location>
</feature>
<dbReference type="CDD" id="cd00146">
    <property type="entry name" value="PKD"/>
    <property type="match status" value="1"/>
</dbReference>
<feature type="active site" description="Charge relay system" evidence="7">
    <location>
        <position position="566"/>
    </location>
</feature>
<dbReference type="InterPro" id="IPR036852">
    <property type="entry name" value="Peptidase_S8/S53_dom_sf"/>
</dbReference>
<feature type="domain" description="P/Homo B" evidence="12">
    <location>
        <begin position="743"/>
        <end position="869"/>
    </location>
</feature>
<evidence type="ECO:0000259" key="11">
    <source>
        <dbReference type="PROSITE" id="PS51695"/>
    </source>
</evidence>
<organism evidence="13 14">
    <name type="scientific">Dyella mobilis</name>
    <dbReference type="NCBI Taxonomy" id="1849582"/>
    <lineage>
        <taxon>Bacteria</taxon>
        <taxon>Pseudomonadati</taxon>
        <taxon>Pseudomonadota</taxon>
        <taxon>Gammaproteobacteria</taxon>
        <taxon>Lysobacterales</taxon>
        <taxon>Rhodanobacteraceae</taxon>
        <taxon>Dyella</taxon>
    </lineage>
</organism>
<feature type="domain" description="Peptidase S53" evidence="11">
    <location>
        <begin position="254"/>
        <end position="647"/>
    </location>
</feature>
<dbReference type="InterPro" id="IPR022409">
    <property type="entry name" value="PKD/Chitinase_dom"/>
</dbReference>
<dbReference type="SUPFAM" id="SSF52743">
    <property type="entry name" value="Subtilisin-like"/>
    <property type="match status" value="1"/>
</dbReference>
<keyword evidence="5 7" id="KW-0106">Calcium</keyword>
<dbReference type="Proteomes" id="UP001430193">
    <property type="component" value="Unassembled WGS sequence"/>
</dbReference>
<evidence type="ECO:0000256" key="1">
    <source>
        <dbReference type="ARBA" id="ARBA00022670"/>
    </source>
</evidence>
<dbReference type="EMBL" id="JADIKF010000038">
    <property type="protein sequence ID" value="MBM7129896.1"/>
    <property type="molecule type" value="Genomic_DNA"/>
</dbReference>
<dbReference type="PROSITE" id="PS51829">
    <property type="entry name" value="P_HOMO_B"/>
    <property type="match status" value="1"/>
</dbReference>
<dbReference type="InterPro" id="IPR035986">
    <property type="entry name" value="PKD_dom_sf"/>
</dbReference>
<dbReference type="SUPFAM" id="SSF54897">
    <property type="entry name" value="Protease propeptides/inhibitors"/>
    <property type="match status" value="1"/>
</dbReference>
<dbReference type="Gene3D" id="3.40.50.200">
    <property type="entry name" value="Peptidase S8/S53 domain"/>
    <property type="match status" value="1"/>
</dbReference>
<evidence type="ECO:0000256" key="6">
    <source>
        <dbReference type="ARBA" id="ARBA00023145"/>
    </source>
</evidence>
<feature type="binding site" evidence="7">
    <location>
        <position position="625"/>
    </location>
    <ligand>
        <name>Ca(2+)</name>
        <dbReference type="ChEBI" id="CHEBI:29108"/>
    </ligand>
</feature>
<feature type="active site" description="Charge relay system" evidence="7">
    <location>
        <position position="328"/>
    </location>
</feature>
<dbReference type="Pfam" id="PF01483">
    <property type="entry name" value="P_proprotein"/>
    <property type="match status" value="1"/>
</dbReference>
<dbReference type="CDD" id="cd11377">
    <property type="entry name" value="Pro-peptidase_S53"/>
    <property type="match status" value="1"/>
</dbReference>
<keyword evidence="14" id="KW-1185">Reference proteome</keyword>
<evidence type="ECO:0000259" key="10">
    <source>
        <dbReference type="PROSITE" id="PS50093"/>
    </source>
</evidence>
<dbReference type="PROSITE" id="PS50093">
    <property type="entry name" value="PKD"/>
    <property type="match status" value="1"/>
</dbReference>
<dbReference type="Gene3D" id="2.60.120.260">
    <property type="entry name" value="Galactose-binding domain-like"/>
    <property type="match status" value="1"/>
</dbReference>
<evidence type="ECO:0000256" key="2">
    <source>
        <dbReference type="ARBA" id="ARBA00022723"/>
    </source>
</evidence>
<dbReference type="Pfam" id="PF18911">
    <property type="entry name" value="PKD_4"/>
    <property type="match status" value="1"/>
</dbReference>
<keyword evidence="2 7" id="KW-0479">Metal-binding</keyword>
<dbReference type="Gene3D" id="2.60.40.10">
    <property type="entry name" value="Immunoglobulins"/>
    <property type="match status" value="1"/>
</dbReference>
<comment type="caution">
    <text evidence="13">The sequence shown here is derived from an EMBL/GenBank/DDBJ whole genome shotgun (WGS) entry which is preliminary data.</text>
</comment>
<feature type="binding site" evidence="7">
    <location>
        <position position="627"/>
    </location>
    <ligand>
        <name>Ca(2+)</name>
        <dbReference type="ChEBI" id="CHEBI:29108"/>
    </ligand>
</feature>
<keyword evidence="1 7" id="KW-0645">Protease</keyword>
<keyword evidence="4 7" id="KW-0720">Serine protease</keyword>